<name>A0A2N5D9A2_9CAUL</name>
<dbReference type="GO" id="GO:0006351">
    <property type="term" value="P:DNA-templated transcription"/>
    <property type="evidence" value="ECO:0007669"/>
    <property type="project" value="TreeGrafter"/>
</dbReference>
<evidence type="ECO:0000313" key="6">
    <source>
        <dbReference type="EMBL" id="PLR22653.1"/>
    </source>
</evidence>
<keyword evidence="4" id="KW-0804">Transcription</keyword>
<dbReference type="Pfam" id="PF03466">
    <property type="entry name" value="LysR_substrate"/>
    <property type="match status" value="1"/>
</dbReference>
<dbReference type="InterPro" id="IPR058163">
    <property type="entry name" value="LysR-type_TF_proteobact-type"/>
</dbReference>
<keyword evidence="3" id="KW-0238">DNA-binding</keyword>
<comment type="similarity">
    <text evidence="1">Belongs to the LysR transcriptional regulatory family.</text>
</comment>
<protein>
    <submittedName>
        <fullName evidence="6">LysR family transcriptional regulator</fullName>
    </submittedName>
</protein>
<dbReference type="FunFam" id="1.10.10.10:FF:000001">
    <property type="entry name" value="LysR family transcriptional regulator"/>
    <property type="match status" value="1"/>
</dbReference>
<dbReference type="InterPro" id="IPR000847">
    <property type="entry name" value="LysR_HTH_N"/>
</dbReference>
<dbReference type="OrthoDB" id="9812435at2"/>
<dbReference type="RefSeq" id="WP_101719332.1">
    <property type="nucleotide sequence ID" value="NZ_PJRS01000038.1"/>
</dbReference>
<organism evidence="6 7">
    <name type="scientific">Caulobacter zeae</name>
    <dbReference type="NCBI Taxonomy" id="2055137"/>
    <lineage>
        <taxon>Bacteria</taxon>
        <taxon>Pseudomonadati</taxon>
        <taxon>Pseudomonadota</taxon>
        <taxon>Alphaproteobacteria</taxon>
        <taxon>Caulobacterales</taxon>
        <taxon>Caulobacteraceae</taxon>
        <taxon>Caulobacter</taxon>
    </lineage>
</organism>
<evidence type="ECO:0000259" key="5">
    <source>
        <dbReference type="PROSITE" id="PS50931"/>
    </source>
</evidence>
<evidence type="ECO:0000313" key="7">
    <source>
        <dbReference type="Proteomes" id="UP000234479"/>
    </source>
</evidence>
<dbReference type="GO" id="GO:0043565">
    <property type="term" value="F:sequence-specific DNA binding"/>
    <property type="evidence" value="ECO:0007669"/>
    <property type="project" value="TreeGrafter"/>
</dbReference>
<dbReference type="SUPFAM" id="SSF53850">
    <property type="entry name" value="Periplasmic binding protein-like II"/>
    <property type="match status" value="1"/>
</dbReference>
<dbReference type="FunFam" id="3.40.190.290:FF:000001">
    <property type="entry name" value="Transcriptional regulator, LysR family"/>
    <property type="match status" value="1"/>
</dbReference>
<dbReference type="PANTHER" id="PTHR30537:SF5">
    <property type="entry name" value="HTH-TYPE TRANSCRIPTIONAL ACTIVATOR TTDR-RELATED"/>
    <property type="match status" value="1"/>
</dbReference>
<reference evidence="6 7" key="1">
    <citation type="submission" date="2017-12" db="EMBL/GenBank/DDBJ databases">
        <title>The genome sequence of Caulobacter sp. 410.</title>
        <authorList>
            <person name="Gao J."/>
            <person name="Mao X."/>
            <person name="Sun J."/>
        </authorList>
    </citation>
    <scope>NUCLEOTIDE SEQUENCE [LARGE SCALE GENOMIC DNA]</scope>
    <source>
        <strain evidence="6 7">410</strain>
    </source>
</reference>
<sequence length="293" mass="32090">MDRLQAMAVFVRTVELGSFSAAADALLMSPQLVGKHVQRLEQHLGVQLLLRTTRRQSLTDFGRTFYDRAKIILAEVEAAEGLAAETQAAPTGRLRINAPVSFGMNTLAPALPDYMKAHPQVAVELTLSNRAVDLVDEGYDAVFRIGVLSDSQLMARALAPYELVLCAAPAYLDGRAPLTSPLDLQEHECLGFSHTELRSHWTFEGPEGRVVVPVSGRLMVDHGEPLLCAALAGLGVLLQPAEVVRAPIAQGRLVRLLEDYKAPPRPLHLLYAPDRRVTPKLRSFITFAVERFG</sequence>
<dbReference type="GO" id="GO:0003700">
    <property type="term" value="F:DNA-binding transcription factor activity"/>
    <property type="evidence" value="ECO:0007669"/>
    <property type="project" value="InterPro"/>
</dbReference>
<dbReference type="InterPro" id="IPR036390">
    <property type="entry name" value="WH_DNA-bd_sf"/>
</dbReference>
<gene>
    <name evidence="6" type="ORF">SGCZBJ_17950</name>
</gene>
<evidence type="ECO:0000256" key="1">
    <source>
        <dbReference type="ARBA" id="ARBA00009437"/>
    </source>
</evidence>
<dbReference type="PANTHER" id="PTHR30537">
    <property type="entry name" value="HTH-TYPE TRANSCRIPTIONAL REGULATOR"/>
    <property type="match status" value="1"/>
</dbReference>
<dbReference type="CDD" id="cd08477">
    <property type="entry name" value="PBP2_CrgA_like_8"/>
    <property type="match status" value="1"/>
</dbReference>
<dbReference type="AlphaFoldDB" id="A0A2N5D9A2"/>
<accession>A0A2N5D9A2</accession>
<proteinExistence type="inferred from homology"/>
<feature type="domain" description="HTH lysR-type" evidence="5">
    <location>
        <begin position="1"/>
        <end position="59"/>
    </location>
</feature>
<dbReference type="InterPro" id="IPR005119">
    <property type="entry name" value="LysR_subst-bd"/>
</dbReference>
<dbReference type="EMBL" id="PJRS01000038">
    <property type="protein sequence ID" value="PLR22653.1"/>
    <property type="molecule type" value="Genomic_DNA"/>
</dbReference>
<dbReference type="Pfam" id="PF00126">
    <property type="entry name" value="HTH_1"/>
    <property type="match status" value="1"/>
</dbReference>
<keyword evidence="2" id="KW-0805">Transcription regulation</keyword>
<evidence type="ECO:0000256" key="4">
    <source>
        <dbReference type="ARBA" id="ARBA00023163"/>
    </source>
</evidence>
<dbReference type="PROSITE" id="PS50931">
    <property type="entry name" value="HTH_LYSR"/>
    <property type="match status" value="1"/>
</dbReference>
<dbReference type="InterPro" id="IPR036388">
    <property type="entry name" value="WH-like_DNA-bd_sf"/>
</dbReference>
<evidence type="ECO:0000256" key="3">
    <source>
        <dbReference type="ARBA" id="ARBA00023125"/>
    </source>
</evidence>
<dbReference type="Proteomes" id="UP000234479">
    <property type="component" value="Unassembled WGS sequence"/>
</dbReference>
<dbReference type="Gene3D" id="1.10.10.10">
    <property type="entry name" value="Winged helix-like DNA-binding domain superfamily/Winged helix DNA-binding domain"/>
    <property type="match status" value="1"/>
</dbReference>
<evidence type="ECO:0000256" key="2">
    <source>
        <dbReference type="ARBA" id="ARBA00023015"/>
    </source>
</evidence>
<comment type="caution">
    <text evidence="6">The sequence shown here is derived from an EMBL/GenBank/DDBJ whole genome shotgun (WGS) entry which is preliminary data.</text>
</comment>
<keyword evidence="7" id="KW-1185">Reference proteome</keyword>
<dbReference type="SUPFAM" id="SSF46785">
    <property type="entry name" value="Winged helix' DNA-binding domain"/>
    <property type="match status" value="1"/>
</dbReference>
<dbReference type="Gene3D" id="3.40.190.290">
    <property type="match status" value="1"/>
</dbReference>